<evidence type="ECO:0000256" key="1">
    <source>
        <dbReference type="SAM" id="MobiDB-lite"/>
    </source>
</evidence>
<evidence type="ECO:0000313" key="3">
    <source>
        <dbReference type="Proteomes" id="UP000636800"/>
    </source>
</evidence>
<proteinExistence type="predicted"/>
<reference evidence="2 3" key="1">
    <citation type="journal article" date="2020" name="Nat. Food">
        <title>A phased Vanilla planifolia genome enables genetic improvement of flavour and production.</title>
        <authorList>
            <person name="Hasing T."/>
            <person name="Tang H."/>
            <person name="Brym M."/>
            <person name="Khazi F."/>
            <person name="Huang T."/>
            <person name="Chambers A.H."/>
        </authorList>
    </citation>
    <scope>NUCLEOTIDE SEQUENCE [LARGE SCALE GENOMIC DNA]</scope>
    <source>
        <tissue evidence="2">Leaf</tissue>
    </source>
</reference>
<feature type="region of interest" description="Disordered" evidence="1">
    <location>
        <begin position="126"/>
        <end position="161"/>
    </location>
</feature>
<protein>
    <submittedName>
        <fullName evidence="2">Uncharacterized protein</fullName>
    </submittedName>
</protein>
<sequence length="202" mass="22499">MEVIRVARIGRDEPMVVQILPGNELGLASRGVSVSQADAVSLGLANGDGKQTPERAAALFEKAGREANYKEEKIIFLVADETVLSFITMMNLAWESRKYGDLSSECFSYYYNCSCTLLYKPQEETDPLGDVPNDSSRNSDKDELASKAEEHGSSVMPYNSKTTNLEDGPIFLFYRSSFNDFKVEGATDNLPFNKWKDEFCNA</sequence>
<dbReference type="EMBL" id="JADCNL010000009">
    <property type="protein sequence ID" value="KAG0466198.1"/>
    <property type="molecule type" value="Genomic_DNA"/>
</dbReference>
<comment type="caution">
    <text evidence="2">The sequence shown here is derived from an EMBL/GenBank/DDBJ whole genome shotgun (WGS) entry which is preliminary data.</text>
</comment>
<keyword evidence="3" id="KW-1185">Reference proteome</keyword>
<evidence type="ECO:0000313" key="2">
    <source>
        <dbReference type="EMBL" id="KAG0466198.1"/>
    </source>
</evidence>
<dbReference type="Proteomes" id="UP000636800">
    <property type="component" value="Unassembled WGS sequence"/>
</dbReference>
<dbReference type="AlphaFoldDB" id="A0A835Q7K0"/>
<accession>A0A835Q7K0</accession>
<organism evidence="2 3">
    <name type="scientific">Vanilla planifolia</name>
    <name type="common">Vanilla</name>
    <dbReference type="NCBI Taxonomy" id="51239"/>
    <lineage>
        <taxon>Eukaryota</taxon>
        <taxon>Viridiplantae</taxon>
        <taxon>Streptophyta</taxon>
        <taxon>Embryophyta</taxon>
        <taxon>Tracheophyta</taxon>
        <taxon>Spermatophyta</taxon>
        <taxon>Magnoliopsida</taxon>
        <taxon>Liliopsida</taxon>
        <taxon>Asparagales</taxon>
        <taxon>Orchidaceae</taxon>
        <taxon>Vanilloideae</taxon>
        <taxon>Vanilleae</taxon>
        <taxon>Vanilla</taxon>
    </lineage>
</organism>
<feature type="compositionally biased region" description="Basic and acidic residues" evidence="1">
    <location>
        <begin position="137"/>
        <end position="152"/>
    </location>
</feature>
<gene>
    <name evidence="2" type="ORF">HPP92_017778</name>
</gene>
<name>A0A835Q7K0_VANPL</name>